<reference evidence="7 8" key="1">
    <citation type="submission" date="2018-09" db="EMBL/GenBank/DDBJ databases">
        <title>A high-quality reference genome of wild soybean provides a powerful tool to mine soybean genomes.</title>
        <authorList>
            <person name="Xie M."/>
            <person name="Chung C.Y.L."/>
            <person name="Li M.-W."/>
            <person name="Wong F.-L."/>
            <person name="Chan T.-F."/>
            <person name="Lam H.-M."/>
        </authorList>
    </citation>
    <scope>NUCLEOTIDE SEQUENCE [LARGE SCALE GENOMIC DNA]</scope>
    <source>
        <strain evidence="8">cv. W05</strain>
        <tissue evidence="7">Hypocotyl of etiolated seedlings</tissue>
    </source>
</reference>
<evidence type="ECO:0000256" key="1">
    <source>
        <dbReference type="ARBA" id="ARBA00004123"/>
    </source>
</evidence>
<dbReference type="PROSITE" id="PS50888">
    <property type="entry name" value="BHLH"/>
    <property type="match status" value="1"/>
</dbReference>
<keyword evidence="3" id="KW-0804">Transcription</keyword>
<dbReference type="PANTHER" id="PTHR45959">
    <property type="entry name" value="BHLH TRANSCRIPTION FACTOR"/>
    <property type="match status" value="1"/>
</dbReference>
<name>A0A445JVK4_GLYSO</name>
<evidence type="ECO:0000256" key="2">
    <source>
        <dbReference type="ARBA" id="ARBA00023015"/>
    </source>
</evidence>
<dbReference type="SUPFAM" id="SSF47459">
    <property type="entry name" value="HLH, helix-loop-helix DNA-binding domain"/>
    <property type="match status" value="1"/>
</dbReference>
<dbReference type="Gramene" id="XM_028384311.1">
    <property type="protein sequence ID" value="XP_028240112.1"/>
    <property type="gene ID" value="LOC114418795"/>
</dbReference>
<evidence type="ECO:0000313" key="7">
    <source>
        <dbReference type="EMBL" id="RZC02522.1"/>
    </source>
</evidence>
<comment type="subcellular location">
    <subcellularLocation>
        <location evidence="1">Nucleus</location>
    </subcellularLocation>
</comment>
<sequence>MDEPWLKWVSILDTNDYHLSTECDMNSVEEPLEGENSVDPGELSWENHSPNSYLTKERTTLLSNSSSLEEINTSFDMTSLKQHASPQKPKSCILSFEDSTSVPITSKKTCQLYHGEHSKETQEELPNRKPLKRDTSFDHIMAERKRRENISRLFIALSALIPGLKKMDKASVLYNAIEHVKYLQQRVKDLEKDNKKRKTESVGCFKINKTNVADNVWTCDDKPIKICPKVEARVSGKDVVIRVTCEKQKNILPKLLAKLEAHNLSIVCSNVLPFGNSALSITSIAKMDHEFSLTVDTYDLVKTLTGELLECSKMQR</sequence>
<keyword evidence="8" id="KW-1185">Reference proteome</keyword>
<evidence type="ECO:0000256" key="5">
    <source>
        <dbReference type="SAM" id="MobiDB-lite"/>
    </source>
</evidence>
<dbReference type="PANTHER" id="PTHR45959:SF2">
    <property type="entry name" value="BHLH TRANSCRIPTION FACTOR"/>
    <property type="match status" value="1"/>
</dbReference>
<gene>
    <name evidence="7" type="ORF">D0Y65_017594</name>
</gene>
<dbReference type="Pfam" id="PF00010">
    <property type="entry name" value="HLH"/>
    <property type="match status" value="1"/>
</dbReference>
<feature type="domain" description="BHLH" evidence="6">
    <location>
        <begin position="134"/>
        <end position="183"/>
    </location>
</feature>
<proteinExistence type="predicted"/>
<feature type="region of interest" description="Disordered" evidence="5">
    <location>
        <begin position="115"/>
        <end position="134"/>
    </location>
</feature>
<keyword evidence="2" id="KW-0805">Transcription regulation</keyword>
<keyword evidence="4" id="KW-0539">Nucleus</keyword>
<dbReference type="Proteomes" id="UP000289340">
    <property type="component" value="Chromosome 7"/>
</dbReference>
<evidence type="ECO:0000256" key="3">
    <source>
        <dbReference type="ARBA" id="ARBA00023163"/>
    </source>
</evidence>
<evidence type="ECO:0000259" key="6">
    <source>
        <dbReference type="PROSITE" id="PS50888"/>
    </source>
</evidence>
<evidence type="ECO:0000256" key="4">
    <source>
        <dbReference type="ARBA" id="ARBA00023242"/>
    </source>
</evidence>
<protein>
    <submittedName>
        <fullName evidence="7">Transcription factor bHLH25</fullName>
    </submittedName>
</protein>
<dbReference type="SMART" id="SM00353">
    <property type="entry name" value="HLH"/>
    <property type="match status" value="1"/>
</dbReference>
<dbReference type="InterPro" id="IPR011598">
    <property type="entry name" value="bHLH_dom"/>
</dbReference>
<organism evidence="7 8">
    <name type="scientific">Glycine soja</name>
    <name type="common">Wild soybean</name>
    <dbReference type="NCBI Taxonomy" id="3848"/>
    <lineage>
        <taxon>Eukaryota</taxon>
        <taxon>Viridiplantae</taxon>
        <taxon>Streptophyta</taxon>
        <taxon>Embryophyta</taxon>
        <taxon>Tracheophyta</taxon>
        <taxon>Spermatophyta</taxon>
        <taxon>Magnoliopsida</taxon>
        <taxon>eudicotyledons</taxon>
        <taxon>Gunneridae</taxon>
        <taxon>Pentapetalae</taxon>
        <taxon>rosids</taxon>
        <taxon>fabids</taxon>
        <taxon>Fabales</taxon>
        <taxon>Fabaceae</taxon>
        <taxon>Papilionoideae</taxon>
        <taxon>50 kb inversion clade</taxon>
        <taxon>NPAAA clade</taxon>
        <taxon>indigoferoid/millettioid clade</taxon>
        <taxon>Phaseoleae</taxon>
        <taxon>Glycine</taxon>
        <taxon>Glycine subgen. Soja</taxon>
    </lineage>
</organism>
<evidence type="ECO:0000313" key="8">
    <source>
        <dbReference type="Proteomes" id="UP000289340"/>
    </source>
</evidence>
<dbReference type="EMBL" id="QZWG01000007">
    <property type="protein sequence ID" value="RZC02522.1"/>
    <property type="molecule type" value="Genomic_DNA"/>
</dbReference>
<dbReference type="AlphaFoldDB" id="A0A445JVK4"/>
<accession>A0A445JVK4</accession>
<dbReference type="Gene3D" id="4.10.280.10">
    <property type="entry name" value="Helix-loop-helix DNA-binding domain"/>
    <property type="match status" value="1"/>
</dbReference>
<feature type="region of interest" description="Disordered" evidence="5">
    <location>
        <begin position="31"/>
        <end position="50"/>
    </location>
</feature>
<dbReference type="GO" id="GO:0005634">
    <property type="term" value="C:nucleus"/>
    <property type="evidence" value="ECO:0007669"/>
    <property type="project" value="UniProtKB-SubCell"/>
</dbReference>
<dbReference type="InterPro" id="IPR052610">
    <property type="entry name" value="bHLH_transcription_regulator"/>
</dbReference>
<dbReference type="GO" id="GO:0046983">
    <property type="term" value="F:protein dimerization activity"/>
    <property type="evidence" value="ECO:0007669"/>
    <property type="project" value="InterPro"/>
</dbReference>
<dbReference type="InterPro" id="IPR036638">
    <property type="entry name" value="HLH_DNA-bd_sf"/>
</dbReference>
<comment type="caution">
    <text evidence="7">The sequence shown here is derived from an EMBL/GenBank/DDBJ whole genome shotgun (WGS) entry which is preliminary data.</text>
</comment>